<dbReference type="STRING" id="667725.A0A0L0FCZ8"/>
<dbReference type="PROSITE" id="PS00901">
    <property type="entry name" value="CYS_SYNTHASE"/>
    <property type="match status" value="1"/>
</dbReference>
<keyword evidence="14" id="KW-1185">Reference proteome</keyword>
<evidence type="ECO:0000256" key="5">
    <source>
        <dbReference type="ARBA" id="ARBA00022898"/>
    </source>
</evidence>
<evidence type="ECO:0000256" key="9">
    <source>
        <dbReference type="ARBA" id="ARBA00047490"/>
    </source>
</evidence>
<evidence type="ECO:0000256" key="8">
    <source>
        <dbReference type="ARBA" id="ARBA00026192"/>
    </source>
</evidence>
<dbReference type="OrthoDB" id="728at2759"/>
<dbReference type="RefSeq" id="XP_014148541.1">
    <property type="nucleotide sequence ID" value="XM_014293066.1"/>
</dbReference>
<reference evidence="13 14" key="1">
    <citation type="submission" date="2011-02" db="EMBL/GenBank/DDBJ databases">
        <title>The Genome Sequence of Sphaeroforma arctica JP610.</title>
        <authorList>
            <consortium name="The Broad Institute Genome Sequencing Platform"/>
            <person name="Russ C."/>
            <person name="Cuomo C."/>
            <person name="Young S.K."/>
            <person name="Zeng Q."/>
            <person name="Gargeya S."/>
            <person name="Alvarado L."/>
            <person name="Berlin A."/>
            <person name="Chapman S.B."/>
            <person name="Chen Z."/>
            <person name="Freedman E."/>
            <person name="Gellesch M."/>
            <person name="Goldberg J."/>
            <person name="Griggs A."/>
            <person name="Gujja S."/>
            <person name="Heilman E."/>
            <person name="Heiman D."/>
            <person name="Howarth C."/>
            <person name="Mehta T."/>
            <person name="Neiman D."/>
            <person name="Pearson M."/>
            <person name="Roberts A."/>
            <person name="Saif S."/>
            <person name="Shea T."/>
            <person name="Shenoy N."/>
            <person name="Sisk P."/>
            <person name="Stolte C."/>
            <person name="Sykes S."/>
            <person name="White J."/>
            <person name="Yandava C."/>
            <person name="Burger G."/>
            <person name="Gray M.W."/>
            <person name="Holland P.W.H."/>
            <person name="King N."/>
            <person name="Lang F.B.F."/>
            <person name="Roger A.J."/>
            <person name="Ruiz-Trillo I."/>
            <person name="Haas B."/>
            <person name="Nusbaum C."/>
            <person name="Birren B."/>
        </authorList>
    </citation>
    <scope>NUCLEOTIDE SEQUENCE [LARGE SCALE GENOMIC DNA]</scope>
    <source>
        <strain evidence="13 14">JP610</strain>
    </source>
</reference>
<dbReference type="InterPro" id="IPR036052">
    <property type="entry name" value="TrpB-like_PALP_sf"/>
</dbReference>
<dbReference type="InterPro" id="IPR001216">
    <property type="entry name" value="P-phosphate_BS"/>
</dbReference>
<dbReference type="EC" id="4.2.1.22" evidence="4 11"/>
<dbReference type="GO" id="GO:0005737">
    <property type="term" value="C:cytoplasm"/>
    <property type="evidence" value="ECO:0007669"/>
    <property type="project" value="InterPro"/>
</dbReference>
<evidence type="ECO:0000256" key="2">
    <source>
        <dbReference type="ARBA" id="ARBA00005003"/>
    </source>
</evidence>
<dbReference type="Pfam" id="PF00571">
    <property type="entry name" value="CBS"/>
    <property type="match status" value="1"/>
</dbReference>
<dbReference type="FunFam" id="3.40.50.1100:FF:000118">
    <property type="entry name" value="Related to CYS4-cystathionine beta-synthase"/>
    <property type="match status" value="1"/>
</dbReference>
<evidence type="ECO:0000256" key="10">
    <source>
        <dbReference type="PROSITE-ProRule" id="PRU00703"/>
    </source>
</evidence>
<comment type="pathway">
    <text evidence="2">Amino-acid biosynthesis; L-cysteine biosynthesis; L-cysteine from L-homocysteine and L-serine: step 1/2.</text>
</comment>
<proteinExistence type="inferred from homology"/>
<dbReference type="eggNOG" id="KOG1252">
    <property type="taxonomic scope" value="Eukaryota"/>
</dbReference>
<evidence type="ECO:0000256" key="1">
    <source>
        <dbReference type="ARBA" id="ARBA00001933"/>
    </source>
</evidence>
<dbReference type="InterPro" id="IPR000644">
    <property type="entry name" value="CBS_dom"/>
</dbReference>
<dbReference type="InterPro" id="IPR001926">
    <property type="entry name" value="TrpB-like_PALP"/>
</dbReference>
<dbReference type="SUPFAM" id="SSF54631">
    <property type="entry name" value="CBS-domain pair"/>
    <property type="match status" value="1"/>
</dbReference>
<feature type="domain" description="CBS" evidence="12">
    <location>
        <begin position="336"/>
        <end position="393"/>
    </location>
</feature>
<evidence type="ECO:0000256" key="11">
    <source>
        <dbReference type="RuleBase" id="RU361204"/>
    </source>
</evidence>
<dbReference type="GeneID" id="25913324"/>
<dbReference type="UniPathway" id="UPA00136">
    <property type="reaction ID" value="UER00201"/>
</dbReference>
<name>A0A0L0FCZ8_9EUKA</name>
<keyword evidence="7 11" id="KW-0456">Lyase</keyword>
<organism evidence="13 14">
    <name type="scientific">Sphaeroforma arctica JP610</name>
    <dbReference type="NCBI Taxonomy" id="667725"/>
    <lineage>
        <taxon>Eukaryota</taxon>
        <taxon>Ichthyosporea</taxon>
        <taxon>Ichthyophonida</taxon>
        <taxon>Sphaeroforma</taxon>
    </lineage>
</organism>
<evidence type="ECO:0000256" key="7">
    <source>
        <dbReference type="ARBA" id="ARBA00023239"/>
    </source>
</evidence>
<dbReference type="PROSITE" id="PS51371">
    <property type="entry name" value="CBS"/>
    <property type="match status" value="1"/>
</dbReference>
<dbReference type="GO" id="GO:0006535">
    <property type="term" value="P:cysteine biosynthetic process from serine"/>
    <property type="evidence" value="ECO:0007669"/>
    <property type="project" value="UniProtKB-UniRule"/>
</dbReference>
<keyword evidence="11" id="KW-0198">Cysteine biosynthesis</keyword>
<keyword evidence="6 10" id="KW-0129">CBS domain</keyword>
<dbReference type="AlphaFoldDB" id="A0A0L0FCZ8"/>
<dbReference type="PANTHER" id="PTHR10314">
    <property type="entry name" value="CYSTATHIONINE BETA-SYNTHASE"/>
    <property type="match status" value="1"/>
</dbReference>
<dbReference type="InterPro" id="IPR046342">
    <property type="entry name" value="CBS_dom_sf"/>
</dbReference>
<keyword evidence="5 11" id="KW-0663">Pyridoxal phosphate</keyword>
<accession>A0A0L0FCZ8</accession>
<dbReference type="Proteomes" id="UP000054560">
    <property type="component" value="Unassembled WGS sequence"/>
</dbReference>
<dbReference type="FunFam" id="3.40.50.1100:FF:000003">
    <property type="entry name" value="Cystathionine beta-synthase"/>
    <property type="match status" value="1"/>
</dbReference>
<dbReference type="GO" id="GO:0004122">
    <property type="term" value="F:cystathionine beta-synthase activity"/>
    <property type="evidence" value="ECO:0007669"/>
    <property type="project" value="UniProtKB-UniRule"/>
</dbReference>
<dbReference type="InterPro" id="IPR005857">
    <property type="entry name" value="Cysta_beta_synth"/>
</dbReference>
<comment type="cofactor">
    <cofactor evidence="1 11">
        <name>pyridoxal 5'-phosphate</name>
        <dbReference type="ChEBI" id="CHEBI:597326"/>
    </cofactor>
</comment>
<evidence type="ECO:0000313" key="13">
    <source>
        <dbReference type="EMBL" id="KNC74639.1"/>
    </source>
</evidence>
<evidence type="ECO:0000256" key="3">
    <source>
        <dbReference type="ARBA" id="ARBA00007103"/>
    </source>
</evidence>
<evidence type="ECO:0000256" key="6">
    <source>
        <dbReference type="ARBA" id="ARBA00023122"/>
    </source>
</evidence>
<dbReference type="InterPro" id="IPR050214">
    <property type="entry name" value="Cys_Synth/Cystath_Beta-Synth"/>
</dbReference>
<dbReference type="NCBIfam" id="TIGR01137">
    <property type="entry name" value="cysta_beta"/>
    <property type="match status" value="1"/>
</dbReference>
<evidence type="ECO:0000259" key="12">
    <source>
        <dbReference type="PROSITE" id="PS51371"/>
    </source>
</evidence>
<dbReference type="Gene3D" id="3.40.50.1100">
    <property type="match status" value="2"/>
</dbReference>
<sequence>MRTVTDQYLQINTINKAEGLECDLLAKCEFFNAAGSVKDRIAKRMFDEAEKSGKIKPGDTIIEPTSGNTGLGLALCAAVKGYRCIICLPEKMSNEKVDTLRALGAEIVRTPNDASFDSPESHIGVSMRLNREIPNSHILNQYDNEYNPLAHYDTTAEEILEACGGKVDMLVAGAGTGGTITGIARRLKEVCPDVIIVGVDPVGSILAQPASLNVDGPMYQVEGIGYDFIPNSLDRSLVDKWYKCTDKPSLIMARRMIKEEGLLCGGSSGAAMACAIEAAKELKAGQKCVVMLPDGLRNYMSKFLNDEWMYENGIMERAAKESEVDRFNGATVKDLDLPVPVTAALTSTCGEAVEVLNKHGFDYLPLTDVDGKIRGLVTEGQLLAALTHGRCTVSDHVEKCMLHFNTKKKFEVIKPDTPLKSLEMFFEHHHIGFTTDDSGNLAGVMTKIDVLKFLVKQN</sequence>
<keyword evidence="11" id="KW-0028">Amino-acid biosynthesis</keyword>
<gene>
    <name evidence="13" type="ORF">SARC_12820</name>
</gene>
<dbReference type="SMART" id="SM00116">
    <property type="entry name" value="CBS"/>
    <property type="match status" value="2"/>
</dbReference>
<dbReference type="SUPFAM" id="SSF53686">
    <property type="entry name" value="Tryptophan synthase beta subunit-like PLP-dependent enzymes"/>
    <property type="match status" value="1"/>
</dbReference>
<dbReference type="GO" id="GO:0019343">
    <property type="term" value="P:cysteine biosynthetic process via cystathionine"/>
    <property type="evidence" value="ECO:0007669"/>
    <property type="project" value="UniProtKB-UniRule"/>
</dbReference>
<dbReference type="CDD" id="cd01561">
    <property type="entry name" value="CBS_like"/>
    <property type="match status" value="1"/>
</dbReference>
<dbReference type="Gene3D" id="3.10.580.10">
    <property type="entry name" value="CBS-domain"/>
    <property type="match status" value="1"/>
</dbReference>
<evidence type="ECO:0000256" key="4">
    <source>
        <dbReference type="ARBA" id="ARBA00012041"/>
    </source>
</evidence>
<dbReference type="EMBL" id="KQ244217">
    <property type="protein sequence ID" value="KNC74639.1"/>
    <property type="molecule type" value="Genomic_DNA"/>
</dbReference>
<comment type="catalytic activity">
    <reaction evidence="9 11">
        <text>L-homocysteine + L-serine = L,L-cystathionine + H2O</text>
        <dbReference type="Rhea" id="RHEA:10112"/>
        <dbReference type="ChEBI" id="CHEBI:15377"/>
        <dbReference type="ChEBI" id="CHEBI:33384"/>
        <dbReference type="ChEBI" id="CHEBI:58161"/>
        <dbReference type="ChEBI" id="CHEBI:58199"/>
        <dbReference type="EC" id="4.2.1.22"/>
    </reaction>
</comment>
<evidence type="ECO:0000313" key="14">
    <source>
        <dbReference type="Proteomes" id="UP000054560"/>
    </source>
</evidence>
<protein>
    <recommendedName>
        <fullName evidence="8 11">Cystathionine beta-synthase</fullName>
        <ecNumber evidence="4 11">4.2.1.22</ecNumber>
    </recommendedName>
</protein>
<dbReference type="Pfam" id="PF00291">
    <property type="entry name" value="PALP"/>
    <property type="match status" value="1"/>
</dbReference>
<comment type="similarity">
    <text evidence="3 11">Belongs to the cysteine synthase/cystathionine beta-synthase family.</text>
</comment>